<keyword evidence="3" id="KW-0646">Protease inhibitor</keyword>
<evidence type="ECO:0000256" key="4">
    <source>
        <dbReference type="ARBA" id="ARBA00022900"/>
    </source>
</evidence>
<comment type="similarity">
    <text evidence="6">Belongs to the protease inhibitor I19 family.</text>
</comment>
<evidence type="ECO:0000256" key="1">
    <source>
        <dbReference type="ARBA" id="ARBA00004613"/>
    </source>
</evidence>
<evidence type="ECO:0000256" key="2">
    <source>
        <dbReference type="ARBA" id="ARBA00022525"/>
    </source>
</evidence>
<keyword evidence="2" id="KW-0964">Secreted</keyword>
<evidence type="ECO:0000313" key="9">
    <source>
        <dbReference type="EMBL" id="KAK4873463.1"/>
    </source>
</evidence>
<protein>
    <recommendedName>
        <fullName evidence="8">Pacifastin domain-containing protein</fullName>
    </recommendedName>
</protein>
<feature type="region of interest" description="Disordered" evidence="7">
    <location>
        <begin position="20"/>
        <end position="47"/>
    </location>
</feature>
<evidence type="ECO:0000256" key="6">
    <source>
        <dbReference type="ARBA" id="ARBA00029459"/>
    </source>
</evidence>
<sequence>MTIRNSKKSTYKEMESFLCNSDSDDKRDEYFPVDDSSSDDSSERDEGGGEQPFFDIMKLIFLLIPLIHLTKSHEVVWNTKENFICRPGKIYMVDCNSCVCNDYKRLSCTDMPCIVNQKLCEPNTIWKDRCNKCWCTSNGKTICESSYCGYVSRR</sequence>
<dbReference type="Pfam" id="PF05375">
    <property type="entry name" value="Pacifastin_I"/>
    <property type="match status" value="1"/>
</dbReference>
<comment type="subcellular location">
    <subcellularLocation>
        <location evidence="1">Secreted</location>
    </subcellularLocation>
</comment>
<dbReference type="InterPro" id="IPR036201">
    <property type="entry name" value="Pacifastin_dom_sf"/>
</dbReference>
<evidence type="ECO:0000259" key="8">
    <source>
        <dbReference type="Pfam" id="PF05375"/>
    </source>
</evidence>
<keyword evidence="10" id="KW-1185">Reference proteome</keyword>
<dbReference type="GO" id="GO:0005576">
    <property type="term" value="C:extracellular region"/>
    <property type="evidence" value="ECO:0007669"/>
    <property type="project" value="UniProtKB-SubCell"/>
</dbReference>
<keyword evidence="4" id="KW-0722">Serine protease inhibitor</keyword>
<accession>A0AAN7SL86</accession>
<dbReference type="InterPro" id="IPR008037">
    <property type="entry name" value="Pacifastin_dom"/>
</dbReference>
<proteinExistence type="inferred from homology"/>
<evidence type="ECO:0000256" key="3">
    <source>
        <dbReference type="ARBA" id="ARBA00022690"/>
    </source>
</evidence>
<evidence type="ECO:0000256" key="5">
    <source>
        <dbReference type="ARBA" id="ARBA00023157"/>
    </source>
</evidence>
<dbReference type="EMBL" id="JARPUR010000007">
    <property type="protein sequence ID" value="KAK4873463.1"/>
    <property type="molecule type" value="Genomic_DNA"/>
</dbReference>
<dbReference type="AlphaFoldDB" id="A0AAN7SL86"/>
<reference evidence="10" key="1">
    <citation type="submission" date="2023-01" db="EMBL/GenBank/DDBJ databases">
        <title>Key to firefly adult light organ development and bioluminescence: homeobox transcription factors regulate luciferase expression and transportation to peroxisome.</title>
        <authorList>
            <person name="Fu X."/>
        </authorList>
    </citation>
    <scope>NUCLEOTIDE SEQUENCE [LARGE SCALE GENOMIC DNA]</scope>
</reference>
<keyword evidence="5" id="KW-1015">Disulfide bond</keyword>
<evidence type="ECO:0000256" key="7">
    <source>
        <dbReference type="SAM" id="MobiDB-lite"/>
    </source>
</evidence>
<gene>
    <name evidence="9" type="ORF">RN001_015492</name>
</gene>
<name>A0AAN7SL86_9COLE</name>
<organism evidence="9 10">
    <name type="scientific">Aquatica leii</name>
    <dbReference type="NCBI Taxonomy" id="1421715"/>
    <lineage>
        <taxon>Eukaryota</taxon>
        <taxon>Metazoa</taxon>
        <taxon>Ecdysozoa</taxon>
        <taxon>Arthropoda</taxon>
        <taxon>Hexapoda</taxon>
        <taxon>Insecta</taxon>
        <taxon>Pterygota</taxon>
        <taxon>Neoptera</taxon>
        <taxon>Endopterygota</taxon>
        <taxon>Coleoptera</taxon>
        <taxon>Polyphaga</taxon>
        <taxon>Elateriformia</taxon>
        <taxon>Elateroidea</taxon>
        <taxon>Lampyridae</taxon>
        <taxon>Luciolinae</taxon>
        <taxon>Aquatica</taxon>
    </lineage>
</organism>
<dbReference type="Proteomes" id="UP001353858">
    <property type="component" value="Unassembled WGS sequence"/>
</dbReference>
<comment type="caution">
    <text evidence="9">The sequence shown here is derived from an EMBL/GenBank/DDBJ whole genome shotgun (WGS) entry which is preliminary data.</text>
</comment>
<dbReference type="GO" id="GO:0004867">
    <property type="term" value="F:serine-type endopeptidase inhibitor activity"/>
    <property type="evidence" value="ECO:0007669"/>
    <property type="project" value="UniProtKB-KW"/>
</dbReference>
<feature type="domain" description="Pacifastin" evidence="8">
    <location>
        <begin position="120"/>
        <end position="150"/>
    </location>
</feature>
<evidence type="ECO:0000313" key="10">
    <source>
        <dbReference type="Proteomes" id="UP001353858"/>
    </source>
</evidence>
<dbReference type="SUPFAM" id="SSF57283">
    <property type="entry name" value="PMP inhibitors"/>
    <property type="match status" value="2"/>
</dbReference>